<proteinExistence type="predicted"/>
<protein>
    <submittedName>
        <fullName evidence="2">Uncharacterized protein</fullName>
    </submittedName>
</protein>
<feature type="compositionally biased region" description="Basic and acidic residues" evidence="1">
    <location>
        <begin position="97"/>
        <end position="106"/>
    </location>
</feature>
<name>A0A565CPE8_9BRAS</name>
<sequence length="106" mass="11886">MIKVLYEKVGEVNDDNEDPLDDEDLLGEDHLRLGIDNKKPQKTSSTSHEDSLNETIMTFKATVKPKILKHILGPSSSKTTIPSRKPSKGSILHGMYNKKDEILRKG</sequence>
<gene>
    <name evidence="2" type="ORF">ANE_LOCUS25926</name>
</gene>
<keyword evidence="3" id="KW-1185">Reference proteome</keyword>
<reference evidence="2" key="1">
    <citation type="submission" date="2019-07" db="EMBL/GenBank/DDBJ databases">
        <authorList>
            <person name="Dittberner H."/>
        </authorList>
    </citation>
    <scope>NUCLEOTIDE SEQUENCE [LARGE SCALE GENOMIC DNA]</scope>
</reference>
<dbReference type="EMBL" id="CABITT030000008">
    <property type="protein sequence ID" value="VVB15482.1"/>
    <property type="molecule type" value="Genomic_DNA"/>
</dbReference>
<feature type="region of interest" description="Disordered" evidence="1">
    <location>
        <begin position="73"/>
        <end position="106"/>
    </location>
</feature>
<evidence type="ECO:0000256" key="1">
    <source>
        <dbReference type="SAM" id="MobiDB-lite"/>
    </source>
</evidence>
<dbReference type="Proteomes" id="UP000489600">
    <property type="component" value="Unassembled WGS sequence"/>
</dbReference>
<comment type="caution">
    <text evidence="2">The sequence shown here is derived from an EMBL/GenBank/DDBJ whole genome shotgun (WGS) entry which is preliminary data.</text>
</comment>
<accession>A0A565CPE8</accession>
<evidence type="ECO:0000313" key="3">
    <source>
        <dbReference type="Proteomes" id="UP000489600"/>
    </source>
</evidence>
<dbReference type="AlphaFoldDB" id="A0A565CPE8"/>
<organism evidence="2 3">
    <name type="scientific">Arabis nemorensis</name>
    <dbReference type="NCBI Taxonomy" id="586526"/>
    <lineage>
        <taxon>Eukaryota</taxon>
        <taxon>Viridiplantae</taxon>
        <taxon>Streptophyta</taxon>
        <taxon>Embryophyta</taxon>
        <taxon>Tracheophyta</taxon>
        <taxon>Spermatophyta</taxon>
        <taxon>Magnoliopsida</taxon>
        <taxon>eudicotyledons</taxon>
        <taxon>Gunneridae</taxon>
        <taxon>Pentapetalae</taxon>
        <taxon>rosids</taxon>
        <taxon>malvids</taxon>
        <taxon>Brassicales</taxon>
        <taxon>Brassicaceae</taxon>
        <taxon>Arabideae</taxon>
        <taxon>Arabis</taxon>
    </lineage>
</organism>
<evidence type="ECO:0000313" key="2">
    <source>
        <dbReference type="EMBL" id="VVB15482.1"/>
    </source>
</evidence>